<feature type="coiled-coil region" evidence="1">
    <location>
        <begin position="100"/>
        <end position="134"/>
    </location>
</feature>
<dbReference type="Proteomes" id="UP000240760">
    <property type="component" value="Unassembled WGS sequence"/>
</dbReference>
<feature type="coiled-coil region" evidence="1">
    <location>
        <begin position="197"/>
        <end position="269"/>
    </location>
</feature>
<dbReference type="AlphaFoldDB" id="A0A2T4BWU5"/>
<gene>
    <name evidence="4" type="ORF">M440DRAFT_364872</name>
</gene>
<feature type="compositionally biased region" description="Polar residues" evidence="2">
    <location>
        <begin position="298"/>
        <end position="328"/>
    </location>
</feature>
<accession>A0A2T4BWU5</accession>
<dbReference type="InterPro" id="IPR001623">
    <property type="entry name" value="DnaJ_domain"/>
</dbReference>
<dbReference type="CDD" id="cd06257">
    <property type="entry name" value="DnaJ"/>
    <property type="match status" value="1"/>
</dbReference>
<evidence type="ECO:0000256" key="2">
    <source>
        <dbReference type="SAM" id="MobiDB-lite"/>
    </source>
</evidence>
<dbReference type="PANTHER" id="PTHR44029:SF1">
    <property type="entry name" value="DNAJ HOMOLOG SUBFAMILY C MEMBER 21"/>
    <property type="match status" value="1"/>
</dbReference>
<evidence type="ECO:0000259" key="3">
    <source>
        <dbReference type="PROSITE" id="PS50076"/>
    </source>
</evidence>
<feature type="domain" description="J" evidence="3">
    <location>
        <begin position="9"/>
        <end position="74"/>
    </location>
</feature>
<protein>
    <submittedName>
        <fullName evidence="4">DnaJ-domain-containing protein</fullName>
    </submittedName>
</protein>
<dbReference type="OrthoDB" id="4899953at2759"/>
<dbReference type="EMBL" id="KZ679137">
    <property type="protein sequence ID" value="PTB73800.1"/>
    <property type="molecule type" value="Genomic_DNA"/>
</dbReference>
<keyword evidence="5" id="KW-1185">Reference proteome</keyword>
<dbReference type="InterPro" id="IPR036869">
    <property type="entry name" value="J_dom_sf"/>
</dbReference>
<dbReference type="InterPro" id="IPR051964">
    <property type="entry name" value="Chaperone_stress_response"/>
</dbReference>
<dbReference type="Gene3D" id="1.10.287.110">
    <property type="entry name" value="DnaJ domain"/>
    <property type="match status" value="1"/>
</dbReference>
<proteinExistence type="predicted"/>
<dbReference type="InterPro" id="IPR018253">
    <property type="entry name" value="DnaJ_domain_CS"/>
</dbReference>
<feature type="region of interest" description="Disordered" evidence="2">
    <location>
        <begin position="80"/>
        <end position="99"/>
    </location>
</feature>
<dbReference type="PROSITE" id="PS50076">
    <property type="entry name" value="DNAJ_2"/>
    <property type="match status" value="1"/>
</dbReference>
<name>A0A2T4BWU5_TRILO</name>
<evidence type="ECO:0000313" key="5">
    <source>
        <dbReference type="Proteomes" id="UP000240760"/>
    </source>
</evidence>
<dbReference type="SMART" id="SM00271">
    <property type="entry name" value="DnaJ"/>
    <property type="match status" value="1"/>
</dbReference>
<dbReference type="GO" id="GO:0005737">
    <property type="term" value="C:cytoplasm"/>
    <property type="evidence" value="ECO:0007669"/>
    <property type="project" value="TreeGrafter"/>
</dbReference>
<dbReference type="PROSITE" id="PS00636">
    <property type="entry name" value="DNAJ_1"/>
    <property type="match status" value="1"/>
</dbReference>
<evidence type="ECO:0000256" key="1">
    <source>
        <dbReference type="SAM" id="Coils"/>
    </source>
</evidence>
<keyword evidence="1" id="KW-0175">Coiled coil</keyword>
<reference evidence="4 5" key="1">
    <citation type="submission" date="2016-07" db="EMBL/GenBank/DDBJ databases">
        <title>Multiple horizontal gene transfer events from other fungi enriched the ability of initially mycotrophic Trichoderma (Ascomycota) to feed on dead plant biomass.</title>
        <authorList>
            <consortium name="DOE Joint Genome Institute"/>
            <person name="Aerts A."/>
            <person name="Atanasova L."/>
            <person name="Chenthamara K."/>
            <person name="Zhang J."/>
            <person name="Grujic M."/>
            <person name="Henrissat B."/>
            <person name="Kuo A."/>
            <person name="Salamov A."/>
            <person name="Lipzen A."/>
            <person name="Labutti K."/>
            <person name="Barry K."/>
            <person name="Miao Y."/>
            <person name="Rahimi M.J."/>
            <person name="Shen Q."/>
            <person name="Grigoriev I.V."/>
            <person name="Kubicek C.P."/>
            <person name="Druzhinina I.S."/>
        </authorList>
    </citation>
    <scope>NUCLEOTIDE SEQUENCE [LARGE SCALE GENOMIC DNA]</scope>
    <source>
        <strain evidence="4 5">ATCC 18648</strain>
    </source>
</reference>
<dbReference type="SUPFAM" id="SSF46565">
    <property type="entry name" value="Chaperone J-domain"/>
    <property type="match status" value="1"/>
</dbReference>
<evidence type="ECO:0000313" key="4">
    <source>
        <dbReference type="EMBL" id="PTB73800.1"/>
    </source>
</evidence>
<sequence>MAPSQATEDYYKFLGVPQTAGTDAIRASYRKLALKYHPDRNPNNPQATAQFQLLEAAYSTLFDPERRRIYDLQYESIKRNSATDTNKNPPPPQANSSEPDQLYKTQMAKLEAAIQQLRNREDELARQLAKARADRDTSWRALERLQAVADMDAKEEANRNSWYGYFFSSRQSEEEKQVRQRRMVENRVARTVREAELKRLTSRVATAQSLVEDIQRRVQEKEELAERLRKAQEAERVWREQEAERRKAQEAERRRAQEAERLRRAQEARKYEEDWDDILRGFREDIRKKTSYTEEARQGTSQTKARGQRSQRGQGSNAGNSTGRQSTKAPEGRKSSCLHRSWWEKEDGRHECERCLDTTRRFAFRCPSCRMVACAGCRDILKRRT</sequence>
<organism evidence="4 5">
    <name type="scientific">Trichoderma longibrachiatum ATCC 18648</name>
    <dbReference type="NCBI Taxonomy" id="983965"/>
    <lineage>
        <taxon>Eukaryota</taxon>
        <taxon>Fungi</taxon>
        <taxon>Dikarya</taxon>
        <taxon>Ascomycota</taxon>
        <taxon>Pezizomycotina</taxon>
        <taxon>Sordariomycetes</taxon>
        <taxon>Hypocreomycetidae</taxon>
        <taxon>Hypocreales</taxon>
        <taxon>Hypocreaceae</taxon>
        <taxon>Trichoderma</taxon>
    </lineage>
</organism>
<feature type="region of interest" description="Disordered" evidence="2">
    <location>
        <begin position="290"/>
        <end position="333"/>
    </location>
</feature>
<dbReference type="STRING" id="983965.A0A2T4BWU5"/>
<dbReference type="Pfam" id="PF00226">
    <property type="entry name" value="DnaJ"/>
    <property type="match status" value="1"/>
</dbReference>
<dbReference type="PRINTS" id="PR00625">
    <property type="entry name" value="JDOMAIN"/>
</dbReference>
<dbReference type="PANTHER" id="PTHR44029">
    <property type="entry name" value="DNAJ HOMOLOG SUBFAMILY C MEMBER 21"/>
    <property type="match status" value="1"/>
</dbReference>